<gene>
    <name evidence="5" type="primary">Dyak\GE24878</name>
    <name evidence="4" type="ORF">LSAA_13096</name>
</gene>
<dbReference type="OrthoDB" id="6430831at2759"/>
<sequence length="210" mass="24426">MQRTISIFVGIVCLLLSLQLTDVEARHRRRIRNQNLSIKRKPIKFSYSFDVSDDNVQLYQSQSQTRDDKVVTGEYSWVDALGVRRVTRYRADDTGYHILEMREENPVPKSQKLKSRVRMKEAFRNRKLRKRKLRKLSTNNSIKRSSLSIRKPKVLRVVRKRKRFEPLTLSTNALKPAPAKPLPIHVLPLSILDPNEPPLFLTSAPSLSII</sequence>
<dbReference type="GO" id="GO:0031012">
    <property type="term" value="C:extracellular matrix"/>
    <property type="evidence" value="ECO:0007669"/>
    <property type="project" value="TreeGrafter"/>
</dbReference>
<dbReference type="InterPro" id="IPR000618">
    <property type="entry name" value="Insect_cuticle"/>
</dbReference>
<dbReference type="PANTHER" id="PTHR12236">
    <property type="entry name" value="STRUCTURAL CONTITUENT OF CUTICLE"/>
    <property type="match status" value="1"/>
</dbReference>
<evidence type="ECO:0000256" key="2">
    <source>
        <dbReference type="PROSITE-ProRule" id="PRU00497"/>
    </source>
</evidence>
<dbReference type="GO" id="GO:0042302">
    <property type="term" value="F:structural constituent of cuticle"/>
    <property type="evidence" value="ECO:0007669"/>
    <property type="project" value="UniProtKB-UniRule"/>
</dbReference>
<dbReference type="PROSITE" id="PS51155">
    <property type="entry name" value="CHIT_BIND_RR_2"/>
    <property type="match status" value="1"/>
</dbReference>
<reference evidence="4" key="2">
    <citation type="submission" date="2021-02" db="EMBL/GenBank/DDBJ databases">
        <authorList>
            <person name="Bekaert M."/>
        </authorList>
    </citation>
    <scope>NUCLEOTIDE SEQUENCE</scope>
    <source>
        <strain evidence="4">IoA-00</strain>
    </source>
</reference>
<keyword evidence="6" id="KW-1185">Reference proteome</keyword>
<dbReference type="PANTHER" id="PTHR12236:SF95">
    <property type="entry name" value="CUTICULAR PROTEIN 76BD, ISOFORM C-RELATED"/>
    <property type="match status" value="1"/>
</dbReference>
<proteinExistence type="predicted"/>
<feature type="signal peptide" evidence="3">
    <location>
        <begin position="1"/>
        <end position="25"/>
    </location>
</feature>
<evidence type="ECO:0000313" key="5">
    <source>
        <dbReference type="EMBL" id="CDW17588.1"/>
    </source>
</evidence>
<dbReference type="EMBL" id="HG994586">
    <property type="protein sequence ID" value="CAF2991683.1"/>
    <property type="molecule type" value="Genomic_DNA"/>
</dbReference>
<dbReference type="Pfam" id="PF00379">
    <property type="entry name" value="Chitin_bind_4"/>
    <property type="match status" value="1"/>
</dbReference>
<protein>
    <submittedName>
        <fullName evidence="4">(salmon louse) hypothetical protein</fullName>
    </submittedName>
</protein>
<keyword evidence="1 2" id="KW-0193">Cuticle</keyword>
<feature type="chain" id="PRO_5035992631" evidence="3">
    <location>
        <begin position="26"/>
        <end position="210"/>
    </location>
</feature>
<dbReference type="EMBL" id="HACA01000227">
    <property type="protein sequence ID" value="CDW17588.1"/>
    <property type="molecule type" value="Transcribed_RNA"/>
</dbReference>
<name>A0A0K2SV72_LEPSM</name>
<evidence type="ECO:0000256" key="1">
    <source>
        <dbReference type="ARBA" id="ARBA00022460"/>
    </source>
</evidence>
<organism evidence="5">
    <name type="scientific">Lepeophtheirus salmonis</name>
    <name type="common">Salmon louse</name>
    <name type="synonym">Caligus salmonis</name>
    <dbReference type="NCBI Taxonomy" id="72036"/>
    <lineage>
        <taxon>Eukaryota</taxon>
        <taxon>Metazoa</taxon>
        <taxon>Ecdysozoa</taxon>
        <taxon>Arthropoda</taxon>
        <taxon>Crustacea</taxon>
        <taxon>Multicrustacea</taxon>
        <taxon>Hexanauplia</taxon>
        <taxon>Copepoda</taxon>
        <taxon>Siphonostomatoida</taxon>
        <taxon>Caligidae</taxon>
        <taxon>Lepeophtheirus</taxon>
    </lineage>
</organism>
<accession>A0A0K2SV72</accession>
<evidence type="ECO:0000313" key="6">
    <source>
        <dbReference type="Proteomes" id="UP000675881"/>
    </source>
</evidence>
<dbReference type="Proteomes" id="UP000675881">
    <property type="component" value="Chromosome 7"/>
</dbReference>
<keyword evidence="3" id="KW-0732">Signal</keyword>
<evidence type="ECO:0000256" key="3">
    <source>
        <dbReference type="SAM" id="SignalP"/>
    </source>
</evidence>
<dbReference type="GO" id="GO:0005615">
    <property type="term" value="C:extracellular space"/>
    <property type="evidence" value="ECO:0007669"/>
    <property type="project" value="TreeGrafter"/>
</dbReference>
<evidence type="ECO:0000313" key="4">
    <source>
        <dbReference type="EMBL" id="CAF2991683.1"/>
    </source>
</evidence>
<dbReference type="InterPro" id="IPR051217">
    <property type="entry name" value="Insect_Cuticle_Struc_Prot"/>
</dbReference>
<reference evidence="5" key="1">
    <citation type="submission" date="2014-05" db="EMBL/GenBank/DDBJ databases">
        <authorList>
            <person name="Chronopoulou M."/>
        </authorList>
    </citation>
    <scope>NUCLEOTIDE SEQUENCE</scope>
    <source>
        <tissue evidence="5">Whole organism</tissue>
    </source>
</reference>
<dbReference type="AlphaFoldDB" id="A0A0K2SV72"/>